<feature type="domain" description="ThuA-like" evidence="1">
    <location>
        <begin position="6"/>
        <end position="218"/>
    </location>
</feature>
<dbReference type="RefSeq" id="WP_245866524.1">
    <property type="nucleotide sequence ID" value="NZ_PDJD01000001.1"/>
</dbReference>
<evidence type="ECO:0000313" key="2">
    <source>
        <dbReference type="EMBL" id="PFG18497.1"/>
    </source>
</evidence>
<dbReference type="SUPFAM" id="SSF52317">
    <property type="entry name" value="Class I glutamine amidotransferase-like"/>
    <property type="match status" value="1"/>
</dbReference>
<reference evidence="2 3" key="1">
    <citation type="submission" date="2017-10" db="EMBL/GenBank/DDBJ databases">
        <title>Sequencing the genomes of 1000 actinobacteria strains.</title>
        <authorList>
            <person name="Klenk H.-P."/>
        </authorList>
    </citation>
    <scope>NUCLEOTIDE SEQUENCE [LARGE SCALE GENOMIC DNA]</scope>
    <source>
        <strain evidence="2 3">DSM 21801</strain>
    </source>
</reference>
<dbReference type="PANTHER" id="PTHR40469">
    <property type="entry name" value="SECRETED GLYCOSYL HYDROLASE"/>
    <property type="match status" value="1"/>
</dbReference>
<gene>
    <name evidence="2" type="ORF">ATL40_0033</name>
</gene>
<evidence type="ECO:0000259" key="1">
    <source>
        <dbReference type="Pfam" id="PF06283"/>
    </source>
</evidence>
<evidence type="ECO:0000313" key="3">
    <source>
        <dbReference type="Proteomes" id="UP000224915"/>
    </source>
</evidence>
<dbReference type="Proteomes" id="UP000224915">
    <property type="component" value="Unassembled WGS sequence"/>
</dbReference>
<dbReference type="InterPro" id="IPR029062">
    <property type="entry name" value="Class_I_gatase-like"/>
</dbReference>
<protein>
    <recommendedName>
        <fullName evidence="1">ThuA-like domain-containing protein</fullName>
    </recommendedName>
</protein>
<dbReference type="Gene3D" id="3.40.50.880">
    <property type="match status" value="1"/>
</dbReference>
<organism evidence="2 3">
    <name type="scientific">Serinibacter salmoneus</name>
    <dbReference type="NCBI Taxonomy" id="556530"/>
    <lineage>
        <taxon>Bacteria</taxon>
        <taxon>Bacillati</taxon>
        <taxon>Actinomycetota</taxon>
        <taxon>Actinomycetes</taxon>
        <taxon>Micrococcales</taxon>
        <taxon>Beutenbergiaceae</taxon>
        <taxon>Serinibacter</taxon>
    </lineage>
</organism>
<sequence>MQQRSAMVVRGGWEGHQPVAASDLFIPFLRDAGFDVTIEDALEVYADEAVMASTDLIVQCWTMGEILPDEAAGLVTAVENGTGLAGWHGGLLDSFRQATEIHQVIGGQFVAHPGDLIDYELEVVPERADHPILAGMPARVSVHTEQYWVHTDPLNDVLMRTTHRARPGFPWHEDVTVPAVWTRRWGQGKVFACAPGHTARELQESWLREMIQRGMLWAARER</sequence>
<comment type="caution">
    <text evidence="2">The sequence shown here is derived from an EMBL/GenBank/DDBJ whole genome shotgun (WGS) entry which is preliminary data.</text>
</comment>
<accession>A0A2A9CVQ4</accession>
<keyword evidence="3" id="KW-1185">Reference proteome</keyword>
<dbReference type="InterPro" id="IPR029010">
    <property type="entry name" value="ThuA-like"/>
</dbReference>
<dbReference type="AlphaFoldDB" id="A0A2A9CVQ4"/>
<proteinExistence type="predicted"/>
<name>A0A2A9CVQ4_9MICO</name>
<dbReference type="EMBL" id="PDJD01000001">
    <property type="protein sequence ID" value="PFG18497.1"/>
    <property type="molecule type" value="Genomic_DNA"/>
</dbReference>
<dbReference type="Pfam" id="PF06283">
    <property type="entry name" value="ThuA"/>
    <property type="match status" value="1"/>
</dbReference>
<dbReference type="PANTHER" id="PTHR40469:SF2">
    <property type="entry name" value="GALACTOSE-BINDING DOMAIN-LIKE SUPERFAMILY PROTEIN"/>
    <property type="match status" value="1"/>
</dbReference>